<comment type="caution">
    <text evidence="2">The sequence shown here is derived from an EMBL/GenBank/DDBJ whole genome shotgun (WGS) entry which is preliminary data.</text>
</comment>
<protein>
    <submittedName>
        <fullName evidence="2">Uncharacterized protein</fullName>
    </submittedName>
</protein>
<feature type="chain" id="PRO_5026716628" evidence="1">
    <location>
        <begin position="24"/>
        <end position="64"/>
    </location>
</feature>
<keyword evidence="1" id="KW-0732">Signal</keyword>
<dbReference type="RefSeq" id="WP_165267521.1">
    <property type="nucleotide sequence ID" value="NZ_JAALLS010000007.1"/>
</dbReference>
<gene>
    <name evidence="2" type="ORF">G3569_07115</name>
</gene>
<feature type="signal peptide" evidence="1">
    <location>
        <begin position="1"/>
        <end position="23"/>
    </location>
</feature>
<dbReference type="AlphaFoldDB" id="A0A6M1T294"/>
<sequence length="64" mass="6994">MKKVKRKLVSIITVVLITLGGLAAVNAACLNDPGNNDGDCISDQYGNDFCEDSWAWHDCVQGYF</sequence>
<evidence type="ECO:0000256" key="1">
    <source>
        <dbReference type="SAM" id="SignalP"/>
    </source>
</evidence>
<evidence type="ECO:0000313" key="3">
    <source>
        <dbReference type="Proteomes" id="UP000479132"/>
    </source>
</evidence>
<proteinExistence type="predicted"/>
<keyword evidence="3" id="KW-1185">Reference proteome</keyword>
<dbReference type="Proteomes" id="UP000479132">
    <property type="component" value="Unassembled WGS sequence"/>
</dbReference>
<name>A0A6M1T294_9BACT</name>
<accession>A0A6M1T294</accession>
<dbReference type="EMBL" id="JAALLS010000007">
    <property type="protein sequence ID" value="NGP88119.1"/>
    <property type="molecule type" value="Genomic_DNA"/>
</dbReference>
<evidence type="ECO:0000313" key="2">
    <source>
        <dbReference type="EMBL" id="NGP88119.1"/>
    </source>
</evidence>
<reference evidence="2 3" key="1">
    <citation type="submission" date="2020-02" db="EMBL/GenBank/DDBJ databases">
        <title>Aliifodinibius halophilus 2W32, complete genome.</title>
        <authorList>
            <person name="Li Y."/>
            <person name="Wu S."/>
        </authorList>
    </citation>
    <scope>NUCLEOTIDE SEQUENCE [LARGE SCALE GENOMIC DNA]</scope>
    <source>
        <strain evidence="2 3">2W32</strain>
    </source>
</reference>
<organism evidence="2 3">
    <name type="scientific">Fodinibius halophilus</name>
    <dbReference type="NCBI Taxonomy" id="1736908"/>
    <lineage>
        <taxon>Bacteria</taxon>
        <taxon>Pseudomonadati</taxon>
        <taxon>Balneolota</taxon>
        <taxon>Balneolia</taxon>
        <taxon>Balneolales</taxon>
        <taxon>Balneolaceae</taxon>
        <taxon>Fodinibius</taxon>
    </lineage>
</organism>